<dbReference type="PANTHER" id="PTHR30154">
    <property type="entry name" value="LEUCINE-RESPONSIVE REGULATORY PROTEIN"/>
    <property type="match status" value="1"/>
</dbReference>
<accession>A0A512AFR0</accession>
<evidence type="ECO:0000256" key="2">
    <source>
        <dbReference type="ARBA" id="ARBA00023125"/>
    </source>
</evidence>
<dbReference type="CDD" id="cd00090">
    <property type="entry name" value="HTH_ARSR"/>
    <property type="match status" value="1"/>
</dbReference>
<dbReference type="InterPro" id="IPR019888">
    <property type="entry name" value="Tscrpt_reg_AsnC-like"/>
</dbReference>
<evidence type="ECO:0000313" key="5">
    <source>
        <dbReference type="EMBL" id="GEN98547.1"/>
    </source>
</evidence>
<name>A0A512AFR0_9SPHN</name>
<sequence length="157" mass="17635">MPYSDLDAIDRKILRRLQQNGRLTNQQLCEDVGLSPSPCLRRVRALEERGVITGYVALVEPEAIGLPVNAFVRIRLDQQDDHHLATFESAVAEFPEVMDCYLMTGEADYQLRVLVPSLAAFEDFLRKRLTRIAGVAQVTTSFALRPIVNRTALPVPD</sequence>
<dbReference type="Pfam" id="PF01037">
    <property type="entry name" value="AsnC_trans_reg"/>
    <property type="match status" value="1"/>
</dbReference>
<dbReference type="InterPro" id="IPR019887">
    <property type="entry name" value="Tscrpt_reg_AsnC/Lrp_C"/>
</dbReference>
<organism evidence="5 6">
    <name type="scientific">Novosphingobium sediminis</name>
    <dbReference type="NCBI Taxonomy" id="707214"/>
    <lineage>
        <taxon>Bacteria</taxon>
        <taxon>Pseudomonadati</taxon>
        <taxon>Pseudomonadota</taxon>
        <taxon>Alphaproteobacteria</taxon>
        <taxon>Sphingomonadales</taxon>
        <taxon>Sphingomonadaceae</taxon>
        <taxon>Novosphingobium</taxon>
    </lineage>
</organism>
<dbReference type="OrthoDB" id="9813313at2"/>
<feature type="domain" description="HTH asnC-type" evidence="4">
    <location>
        <begin position="6"/>
        <end position="67"/>
    </location>
</feature>
<keyword evidence="6" id="KW-1185">Reference proteome</keyword>
<comment type="caution">
    <text evidence="5">The sequence shown here is derived from an EMBL/GenBank/DDBJ whole genome shotgun (WGS) entry which is preliminary data.</text>
</comment>
<dbReference type="RefSeq" id="WP_147157930.1">
    <property type="nucleotide sequence ID" value="NZ_BJYR01000002.1"/>
</dbReference>
<evidence type="ECO:0000256" key="3">
    <source>
        <dbReference type="ARBA" id="ARBA00023163"/>
    </source>
</evidence>
<dbReference type="SMART" id="SM00344">
    <property type="entry name" value="HTH_ASNC"/>
    <property type="match status" value="1"/>
</dbReference>
<dbReference type="InterPro" id="IPR000485">
    <property type="entry name" value="AsnC-type_HTH_dom"/>
</dbReference>
<dbReference type="Gene3D" id="3.30.70.920">
    <property type="match status" value="1"/>
</dbReference>
<evidence type="ECO:0000259" key="4">
    <source>
        <dbReference type="PROSITE" id="PS50956"/>
    </source>
</evidence>
<dbReference type="GO" id="GO:0005829">
    <property type="term" value="C:cytosol"/>
    <property type="evidence" value="ECO:0007669"/>
    <property type="project" value="TreeGrafter"/>
</dbReference>
<dbReference type="InterPro" id="IPR036390">
    <property type="entry name" value="WH_DNA-bd_sf"/>
</dbReference>
<dbReference type="FunFam" id="1.10.10.10:FF:000186">
    <property type="entry name" value="AsnC family transcriptional regulator"/>
    <property type="match status" value="1"/>
</dbReference>
<protein>
    <submittedName>
        <fullName evidence="5">AsnC family transcriptional regulator</fullName>
    </submittedName>
</protein>
<evidence type="ECO:0000313" key="6">
    <source>
        <dbReference type="Proteomes" id="UP000321464"/>
    </source>
</evidence>
<dbReference type="InterPro" id="IPR011991">
    <property type="entry name" value="ArsR-like_HTH"/>
</dbReference>
<keyword evidence="2" id="KW-0238">DNA-binding</keyword>
<dbReference type="InterPro" id="IPR011008">
    <property type="entry name" value="Dimeric_a/b-barrel"/>
</dbReference>
<reference evidence="5 6" key="1">
    <citation type="submission" date="2019-07" db="EMBL/GenBank/DDBJ databases">
        <title>Whole genome shotgun sequence of Novosphingobium sediminis NBRC 106119.</title>
        <authorList>
            <person name="Hosoyama A."/>
            <person name="Uohara A."/>
            <person name="Ohji S."/>
            <person name="Ichikawa N."/>
        </authorList>
    </citation>
    <scope>NUCLEOTIDE SEQUENCE [LARGE SCALE GENOMIC DNA]</scope>
    <source>
        <strain evidence="5 6">NBRC 106119</strain>
    </source>
</reference>
<dbReference type="PROSITE" id="PS50956">
    <property type="entry name" value="HTH_ASNC_2"/>
    <property type="match status" value="1"/>
</dbReference>
<dbReference type="SUPFAM" id="SSF46785">
    <property type="entry name" value="Winged helix' DNA-binding domain"/>
    <property type="match status" value="1"/>
</dbReference>
<dbReference type="SUPFAM" id="SSF54909">
    <property type="entry name" value="Dimeric alpha+beta barrel"/>
    <property type="match status" value="1"/>
</dbReference>
<dbReference type="Pfam" id="PF13412">
    <property type="entry name" value="HTH_24"/>
    <property type="match status" value="1"/>
</dbReference>
<dbReference type="AlphaFoldDB" id="A0A512AFR0"/>
<dbReference type="InterPro" id="IPR036388">
    <property type="entry name" value="WH-like_DNA-bd_sf"/>
</dbReference>
<dbReference type="GO" id="GO:0043200">
    <property type="term" value="P:response to amino acid"/>
    <property type="evidence" value="ECO:0007669"/>
    <property type="project" value="TreeGrafter"/>
</dbReference>
<dbReference type="EMBL" id="BJYR01000002">
    <property type="protein sequence ID" value="GEN98547.1"/>
    <property type="molecule type" value="Genomic_DNA"/>
</dbReference>
<evidence type="ECO:0000256" key="1">
    <source>
        <dbReference type="ARBA" id="ARBA00023015"/>
    </source>
</evidence>
<keyword evidence="1" id="KW-0805">Transcription regulation</keyword>
<dbReference type="GO" id="GO:0006355">
    <property type="term" value="P:regulation of DNA-templated transcription"/>
    <property type="evidence" value="ECO:0007669"/>
    <property type="project" value="UniProtKB-ARBA"/>
</dbReference>
<dbReference type="Proteomes" id="UP000321464">
    <property type="component" value="Unassembled WGS sequence"/>
</dbReference>
<keyword evidence="3" id="KW-0804">Transcription</keyword>
<gene>
    <name evidence="5" type="ORF">NSE01_03800</name>
</gene>
<dbReference type="GO" id="GO:0043565">
    <property type="term" value="F:sequence-specific DNA binding"/>
    <property type="evidence" value="ECO:0007669"/>
    <property type="project" value="InterPro"/>
</dbReference>
<dbReference type="Gene3D" id="1.10.10.10">
    <property type="entry name" value="Winged helix-like DNA-binding domain superfamily/Winged helix DNA-binding domain"/>
    <property type="match status" value="1"/>
</dbReference>
<dbReference type="PRINTS" id="PR00033">
    <property type="entry name" value="HTHASNC"/>
</dbReference>
<dbReference type="PANTHER" id="PTHR30154:SF34">
    <property type="entry name" value="TRANSCRIPTIONAL REGULATOR AZLB"/>
    <property type="match status" value="1"/>
</dbReference>
<proteinExistence type="predicted"/>